<dbReference type="EMBL" id="JBHMEY010000014">
    <property type="protein sequence ID" value="MFB9096147.1"/>
    <property type="molecule type" value="Genomic_DNA"/>
</dbReference>
<evidence type="ECO:0000313" key="3">
    <source>
        <dbReference type="Proteomes" id="UP001589607"/>
    </source>
</evidence>
<organism evidence="2 3">
    <name type="scientific">Flavobacterium jumunjinense</name>
    <dbReference type="NCBI Taxonomy" id="998845"/>
    <lineage>
        <taxon>Bacteria</taxon>
        <taxon>Pseudomonadati</taxon>
        <taxon>Bacteroidota</taxon>
        <taxon>Flavobacteriia</taxon>
        <taxon>Flavobacteriales</taxon>
        <taxon>Flavobacteriaceae</taxon>
        <taxon>Flavobacterium</taxon>
    </lineage>
</organism>
<feature type="transmembrane region" description="Helical" evidence="1">
    <location>
        <begin position="558"/>
        <end position="578"/>
    </location>
</feature>
<dbReference type="InterPro" id="IPR011990">
    <property type="entry name" value="TPR-like_helical_dom_sf"/>
</dbReference>
<evidence type="ECO:0000256" key="1">
    <source>
        <dbReference type="SAM" id="Phobius"/>
    </source>
</evidence>
<feature type="transmembrane region" description="Helical" evidence="1">
    <location>
        <begin position="253"/>
        <end position="270"/>
    </location>
</feature>
<feature type="transmembrane region" description="Helical" evidence="1">
    <location>
        <begin position="51"/>
        <end position="72"/>
    </location>
</feature>
<feature type="transmembrane region" description="Helical" evidence="1">
    <location>
        <begin position="590"/>
        <end position="609"/>
    </location>
</feature>
<feature type="transmembrane region" description="Helical" evidence="1">
    <location>
        <begin position="139"/>
        <end position="157"/>
    </location>
</feature>
<keyword evidence="1" id="KW-0472">Membrane</keyword>
<dbReference type="Pfam" id="PF11028">
    <property type="entry name" value="TMEM260-like"/>
    <property type="match status" value="1"/>
</dbReference>
<dbReference type="SUPFAM" id="SSF48452">
    <property type="entry name" value="TPR-like"/>
    <property type="match status" value="1"/>
</dbReference>
<gene>
    <name evidence="2" type="ORF">ACFFVF_06445</name>
</gene>
<accession>A0ABV5GLA1</accession>
<name>A0ABV5GLA1_9FLAO</name>
<feature type="transmembrane region" description="Helical" evidence="1">
    <location>
        <begin position="210"/>
        <end position="233"/>
    </location>
</feature>
<dbReference type="PANTHER" id="PTHR16214:SF3">
    <property type="entry name" value="TRANSMEMBRANE PROTEIN 260"/>
    <property type="match status" value="1"/>
</dbReference>
<feature type="transmembrane region" description="Helical" evidence="1">
    <location>
        <begin position="109"/>
        <end position="127"/>
    </location>
</feature>
<keyword evidence="1" id="KW-1133">Transmembrane helix</keyword>
<dbReference type="InterPro" id="IPR052724">
    <property type="entry name" value="GT117_domain-containing"/>
</dbReference>
<reference evidence="2 3" key="1">
    <citation type="submission" date="2024-09" db="EMBL/GenBank/DDBJ databases">
        <authorList>
            <person name="Sun Q."/>
            <person name="Mori K."/>
        </authorList>
    </citation>
    <scope>NUCLEOTIDE SEQUENCE [LARGE SCALE GENOMIC DNA]</scope>
    <source>
        <strain evidence="2 3">CECT 7955</strain>
    </source>
</reference>
<dbReference type="RefSeq" id="WP_236458361.1">
    <property type="nucleotide sequence ID" value="NZ_CBCSGE010000009.1"/>
</dbReference>
<feature type="transmembrane region" description="Helical" evidence="1">
    <location>
        <begin position="282"/>
        <end position="303"/>
    </location>
</feature>
<feature type="transmembrane region" description="Helical" evidence="1">
    <location>
        <begin position="503"/>
        <end position="519"/>
    </location>
</feature>
<dbReference type="Proteomes" id="UP001589607">
    <property type="component" value="Unassembled WGS sequence"/>
</dbReference>
<feature type="transmembrane region" description="Helical" evidence="1">
    <location>
        <begin position="169"/>
        <end position="198"/>
    </location>
</feature>
<dbReference type="PANTHER" id="PTHR16214">
    <property type="entry name" value="TRANSMEMBRANE PROTEIN 260"/>
    <property type="match status" value="1"/>
</dbReference>
<evidence type="ECO:0000313" key="2">
    <source>
        <dbReference type="EMBL" id="MFB9096147.1"/>
    </source>
</evidence>
<keyword evidence="1" id="KW-0812">Transmembrane</keyword>
<feature type="transmembrane region" description="Helical" evidence="1">
    <location>
        <begin position="79"/>
        <end position="97"/>
    </location>
</feature>
<proteinExistence type="predicted"/>
<feature type="transmembrane region" description="Helical" evidence="1">
    <location>
        <begin position="526"/>
        <end position="546"/>
    </location>
</feature>
<keyword evidence="3" id="KW-1185">Reference proteome</keyword>
<dbReference type="InterPro" id="IPR021280">
    <property type="entry name" value="TMEM260-like"/>
</dbReference>
<comment type="caution">
    <text evidence="2">The sequence shown here is derived from an EMBL/GenBank/DDBJ whole genome shotgun (WGS) entry which is preliminary data.</text>
</comment>
<sequence>MKKSKKFIEVILFALVFLVYLFSASKTITFWDSAEFVTSNYHLQVTHPPGASFYTLLCNFIMLFFPASWVALISAMLSAFFGALTVVFLYRITQLIALRIVQKDSSKQVLILTHLCGLLAASTLAFSNTFWTVATETEVYTLSSFLLLLTFYLMILWNDCNNVVQSRRLMFFLLFVLGISIGVHLINLSVIIPLSILYVNKKKNLGWKQIVVSLFLSVFLFLFIYNIGIQGFLKIASFVDVKLVNNYNLPVNSGLFILIVLFLFMVFYGLNRAKKKKNIRIYNIILGTLFFAIGTSTYIIPILRKDVVTPFSNSIETSNQLLNYLKAKQFGVDNTPLVKGTIFNAPLDKDLPFLNDEEILTYNQESQKYEVVDDGKYSKINYANEYDMFFPRMYSQKPLSAVGYSNWVAIKGEKISYPVQGKMTDLLKPTFSENLQFFKNYQVEWMYLRYLYWNFIGKQNENKGTGEIFNGNWISGFNFIDKSRIGDETVIPSRYKNDKSNDAYYFLPFMLGLIGLWSLRKNKAYLITTVVFFLTFGIGITIYLNPLPESVLVRERDYIFLGSFLIFSMWVGFSILTLNEWLTKIKSQQIRVTIISLFVLLASPLQLLAKNWNNHQRSNDTFAYELAEKYLDSCPKGAILITNGDNFTFPLWYLQEVESYRDDIRVINYDQLNIENYIDKLKCKSLNSEPLKVSFLRENYIEGTPKLFPLKKETEKPVDLSQLFQFLNNEKTKINWNGKQQHYIPGDLFSINVDTIKKVFSNFNIKELKANYNSKILFKYSKNFYQLKDIMLFNIIQENINEKPICFAINGATDHYVGFQNNLIHRGFVEQLIPIVRDSKVLNPKIVALNLCDEILMKGVSFEELKTKTNFIKSENIEYTQIILRKNYYFLAQALIEEGKNKEAKQVLDKCMTMFPNYTIPFKQYSFALGKLYYRIGEKQKGNEVCLLSMKNIWEELQWITSFNPEVNQIINVKKAVKIKDIYLQMINQLNHYNQEEAKKKMIEADSFVKRFSIWEIKNSPY</sequence>
<protein>
    <submittedName>
        <fullName evidence="2">Protein O-mannosyl-transferase family</fullName>
    </submittedName>
</protein>